<dbReference type="CDD" id="cd00503">
    <property type="entry name" value="Frataxin"/>
    <property type="match status" value="1"/>
</dbReference>
<dbReference type="NCBIfam" id="TIGR03422">
    <property type="entry name" value="mito_frataxin"/>
    <property type="match status" value="1"/>
</dbReference>
<dbReference type="GO" id="GO:0004322">
    <property type="term" value="F:ferroxidase activity"/>
    <property type="evidence" value="ECO:0007669"/>
    <property type="project" value="UniProtKB-EC"/>
</dbReference>
<comment type="caution">
    <text evidence="14">The sequence shown here is derived from an EMBL/GenBank/DDBJ whole genome shotgun (WGS) entry which is preliminary data.</text>
</comment>
<dbReference type="GO" id="GO:0008198">
    <property type="term" value="F:ferrous iron binding"/>
    <property type="evidence" value="ECO:0007669"/>
    <property type="project" value="TreeGrafter"/>
</dbReference>
<keyword evidence="11" id="KW-0496">Mitochondrion</keyword>
<keyword evidence="9" id="KW-0408">Iron</keyword>
<dbReference type="EC" id="1.16.3.1" evidence="3"/>
<comment type="subcellular location">
    <subcellularLocation>
        <location evidence="1">Mitochondrion</location>
    </subcellularLocation>
</comment>
<evidence type="ECO:0000256" key="1">
    <source>
        <dbReference type="ARBA" id="ARBA00004173"/>
    </source>
</evidence>
<dbReference type="OrthoDB" id="1897642at2759"/>
<keyword evidence="15" id="KW-1185">Reference proteome</keyword>
<keyword evidence="5" id="KW-0813">Transport</keyword>
<dbReference type="InterPro" id="IPR036524">
    <property type="entry name" value="Frataxin/CyaY_sf"/>
</dbReference>
<dbReference type="InterPro" id="IPR002908">
    <property type="entry name" value="Frataxin/CyaY"/>
</dbReference>
<dbReference type="EMBL" id="CACRXK020002736">
    <property type="protein sequence ID" value="CAB3995817.1"/>
    <property type="molecule type" value="Genomic_DNA"/>
</dbReference>
<evidence type="ECO:0000256" key="13">
    <source>
        <dbReference type="ARBA" id="ARBA00047990"/>
    </source>
</evidence>
<dbReference type="InterPro" id="IPR020895">
    <property type="entry name" value="Frataxin_CS"/>
</dbReference>
<keyword evidence="7" id="KW-0809">Transit peptide</keyword>
<keyword evidence="12" id="KW-0350">Heme biosynthesis</keyword>
<keyword evidence="4" id="KW-0409">Iron storage</keyword>
<dbReference type="NCBIfam" id="TIGR03421">
    <property type="entry name" value="FeS_CyaY"/>
    <property type="match status" value="1"/>
</dbReference>
<reference evidence="14" key="1">
    <citation type="submission" date="2020-04" db="EMBL/GenBank/DDBJ databases">
        <authorList>
            <person name="Alioto T."/>
            <person name="Alioto T."/>
            <person name="Gomez Garrido J."/>
        </authorList>
    </citation>
    <scope>NUCLEOTIDE SEQUENCE</scope>
    <source>
        <strain evidence="14">A484AB</strain>
    </source>
</reference>
<dbReference type="AlphaFoldDB" id="A0A6S7HMQ6"/>
<organism evidence="14 15">
    <name type="scientific">Paramuricea clavata</name>
    <name type="common">Red gorgonian</name>
    <name type="synonym">Violescent sea-whip</name>
    <dbReference type="NCBI Taxonomy" id="317549"/>
    <lineage>
        <taxon>Eukaryota</taxon>
        <taxon>Metazoa</taxon>
        <taxon>Cnidaria</taxon>
        <taxon>Anthozoa</taxon>
        <taxon>Octocorallia</taxon>
        <taxon>Malacalcyonacea</taxon>
        <taxon>Plexauridae</taxon>
        <taxon>Paramuricea</taxon>
    </lineage>
</organism>
<evidence type="ECO:0000256" key="5">
    <source>
        <dbReference type="ARBA" id="ARBA00022448"/>
    </source>
</evidence>
<dbReference type="Pfam" id="PF01491">
    <property type="entry name" value="Frataxin_Cyay"/>
    <property type="match status" value="1"/>
</dbReference>
<name>A0A6S7HMQ6_PARCT</name>
<comment type="catalytic activity">
    <reaction evidence="13">
        <text>4 Fe(2+) + O2 + 4 H(+) = 4 Fe(3+) + 2 H2O</text>
        <dbReference type="Rhea" id="RHEA:11148"/>
        <dbReference type="ChEBI" id="CHEBI:15377"/>
        <dbReference type="ChEBI" id="CHEBI:15378"/>
        <dbReference type="ChEBI" id="CHEBI:15379"/>
        <dbReference type="ChEBI" id="CHEBI:29033"/>
        <dbReference type="ChEBI" id="CHEBI:29034"/>
        <dbReference type="EC" id="1.16.3.1"/>
    </reaction>
</comment>
<dbReference type="SMART" id="SM01219">
    <property type="entry name" value="Frataxin_Cyay"/>
    <property type="match status" value="1"/>
</dbReference>
<dbReference type="PRINTS" id="PR00904">
    <property type="entry name" value="FRATAXIN"/>
</dbReference>
<dbReference type="PROSITE" id="PS01344">
    <property type="entry name" value="FRATAXIN_1"/>
    <property type="match status" value="1"/>
</dbReference>
<evidence type="ECO:0000256" key="12">
    <source>
        <dbReference type="ARBA" id="ARBA00023133"/>
    </source>
</evidence>
<proteinExistence type="inferred from homology"/>
<dbReference type="GO" id="GO:0006879">
    <property type="term" value="P:intracellular iron ion homeostasis"/>
    <property type="evidence" value="ECO:0007669"/>
    <property type="project" value="UniProtKB-KW"/>
</dbReference>
<protein>
    <recommendedName>
        <fullName evidence="3">ferroxidase</fullName>
        <ecNumber evidence="3">1.16.3.1</ecNumber>
    </recommendedName>
</protein>
<evidence type="ECO:0000256" key="3">
    <source>
        <dbReference type="ARBA" id="ARBA00013107"/>
    </source>
</evidence>
<dbReference type="PANTHER" id="PTHR16821:SF2">
    <property type="entry name" value="FRATAXIN, MITOCHONDRIAL"/>
    <property type="match status" value="1"/>
</dbReference>
<accession>A0A6S7HMQ6</accession>
<dbReference type="GO" id="GO:0005739">
    <property type="term" value="C:mitochondrion"/>
    <property type="evidence" value="ECO:0007669"/>
    <property type="project" value="UniProtKB-SubCell"/>
</dbReference>
<evidence type="ECO:0000313" key="14">
    <source>
        <dbReference type="EMBL" id="CAB3995817.1"/>
    </source>
</evidence>
<dbReference type="FunFam" id="3.30.920.10:FF:000002">
    <property type="entry name" value="Frataxin, mitochondrial"/>
    <property type="match status" value="1"/>
</dbReference>
<evidence type="ECO:0000256" key="10">
    <source>
        <dbReference type="ARBA" id="ARBA00023065"/>
    </source>
</evidence>
<dbReference type="GO" id="GO:0034986">
    <property type="term" value="F:iron chaperone activity"/>
    <property type="evidence" value="ECO:0007669"/>
    <property type="project" value="TreeGrafter"/>
</dbReference>
<dbReference type="SUPFAM" id="SSF55387">
    <property type="entry name" value="Frataxin/Nqo15-like"/>
    <property type="match status" value="1"/>
</dbReference>
<dbReference type="GO" id="GO:0051537">
    <property type="term" value="F:2 iron, 2 sulfur cluster binding"/>
    <property type="evidence" value="ECO:0007669"/>
    <property type="project" value="TreeGrafter"/>
</dbReference>
<evidence type="ECO:0000256" key="11">
    <source>
        <dbReference type="ARBA" id="ARBA00023128"/>
    </source>
</evidence>
<dbReference type="Proteomes" id="UP001152795">
    <property type="component" value="Unassembled WGS sequence"/>
</dbReference>
<keyword evidence="6" id="KW-0410">Iron transport</keyword>
<evidence type="ECO:0000256" key="7">
    <source>
        <dbReference type="ARBA" id="ARBA00022946"/>
    </source>
</evidence>
<sequence length="209" mass="24074">MAACKGVIGRIITKHFTNLRVSPWLLRKNRPAFVLKCQPQAAHFTSSTRTTARINCEISRSYEQYKKYSSTLYNYERHYCTNKIRELDEITFHTISDETLNVLMEYFEELGDLGYFDQDYDIEYSDGVLTIRLGENHGTYVINKQTPNKQIWLSSPTSGPKRYDFTESSCWIYRHNGVSLHKLLSDEISDVTGRSVSFTDLQHGGGTSS</sequence>
<keyword evidence="10" id="KW-0406">Ion transport</keyword>
<evidence type="ECO:0000256" key="9">
    <source>
        <dbReference type="ARBA" id="ARBA00023004"/>
    </source>
</evidence>
<dbReference type="GO" id="GO:0006826">
    <property type="term" value="P:iron ion transport"/>
    <property type="evidence" value="ECO:0007669"/>
    <property type="project" value="UniProtKB-KW"/>
</dbReference>
<evidence type="ECO:0000313" key="15">
    <source>
        <dbReference type="Proteomes" id="UP001152795"/>
    </source>
</evidence>
<evidence type="ECO:0000256" key="8">
    <source>
        <dbReference type="ARBA" id="ARBA00023002"/>
    </source>
</evidence>
<dbReference type="PROSITE" id="PS50810">
    <property type="entry name" value="FRATAXIN_2"/>
    <property type="match status" value="1"/>
</dbReference>
<gene>
    <name evidence="14" type="ORF">PACLA_8A038375</name>
</gene>
<evidence type="ECO:0000256" key="2">
    <source>
        <dbReference type="ARBA" id="ARBA00008183"/>
    </source>
</evidence>
<dbReference type="PANTHER" id="PTHR16821">
    <property type="entry name" value="FRATAXIN"/>
    <property type="match status" value="1"/>
</dbReference>
<dbReference type="InterPro" id="IPR017789">
    <property type="entry name" value="Frataxin"/>
</dbReference>
<dbReference type="GO" id="GO:0016226">
    <property type="term" value="P:iron-sulfur cluster assembly"/>
    <property type="evidence" value="ECO:0007669"/>
    <property type="project" value="InterPro"/>
</dbReference>
<keyword evidence="8" id="KW-0560">Oxidoreductase</keyword>
<dbReference type="Gene3D" id="3.30.920.10">
    <property type="entry name" value="Frataxin/CyaY"/>
    <property type="match status" value="1"/>
</dbReference>
<evidence type="ECO:0000256" key="6">
    <source>
        <dbReference type="ARBA" id="ARBA00022496"/>
    </source>
</evidence>
<evidence type="ECO:0000256" key="4">
    <source>
        <dbReference type="ARBA" id="ARBA00022434"/>
    </source>
</evidence>
<dbReference type="GO" id="GO:0006783">
    <property type="term" value="P:heme biosynthetic process"/>
    <property type="evidence" value="ECO:0007669"/>
    <property type="project" value="UniProtKB-KW"/>
</dbReference>
<dbReference type="GO" id="GO:0008199">
    <property type="term" value="F:ferric iron binding"/>
    <property type="evidence" value="ECO:0007669"/>
    <property type="project" value="InterPro"/>
</dbReference>
<comment type="similarity">
    <text evidence="2">Belongs to the frataxin family.</text>
</comment>